<keyword evidence="3" id="KW-1185">Reference proteome</keyword>
<feature type="signal peptide" evidence="1">
    <location>
        <begin position="1"/>
        <end position="21"/>
    </location>
</feature>
<proteinExistence type="predicted"/>
<name>A0AAD8Y648_9STRA</name>
<accession>A0AAD8Y648</accession>
<protein>
    <submittedName>
        <fullName evidence="2">DUF839 domain-containing protein</fullName>
    </submittedName>
</protein>
<dbReference type="Proteomes" id="UP001224775">
    <property type="component" value="Unassembled WGS sequence"/>
</dbReference>
<comment type="caution">
    <text evidence="2">The sequence shown here is derived from an EMBL/GenBank/DDBJ whole genome shotgun (WGS) entry which is preliminary data.</text>
</comment>
<feature type="chain" id="PRO_5042020863" evidence="1">
    <location>
        <begin position="22"/>
        <end position="230"/>
    </location>
</feature>
<evidence type="ECO:0000256" key="1">
    <source>
        <dbReference type="SAM" id="SignalP"/>
    </source>
</evidence>
<evidence type="ECO:0000313" key="3">
    <source>
        <dbReference type="Proteomes" id="UP001224775"/>
    </source>
</evidence>
<reference evidence="2" key="1">
    <citation type="submission" date="2023-06" db="EMBL/GenBank/DDBJ databases">
        <title>Survivors Of The Sea: Transcriptome response of Skeletonema marinoi to long-term dormancy.</title>
        <authorList>
            <person name="Pinder M.I.M."/>
            <person name="Kourtchenko O."/>
            <person name="Robertson E.K."/>
            <person name="Larsson T."/>
            <person name="Maumus F."/>
            <person name="Osuna-Cruz C.M."/>
            <person name="Vancaester E."/>
            <person name="Stenow R."/>
            <person name="Vandepoele K."/>
            <person name="Ploug H."/>
            <person name="Bruchert V."/>
            <person name="Godhe A."/>
            <person name="Topel M."/>
        </authorList>
    </citation>
    <scope>NUCLEOTIDE SEQUENCE</scope>
    <source>
        <strain evidence="2">R05AC</strain>
    </source>
</reference>
<evidence type="ECO:0000313" key="2">
    <source>
        <dbReference type="EMBL" id="KAK1739810.1"/>
    </source>
</evidence>
<dbReference type="EMBL" id="JATAAI010000017">
    <property type="protein sequence ID" value="KAK1739810.1"/>
    <property type="molecule type" value="Genomic_DNA"/>
</dbReference>
<dbReference type="AlphaFoldDB" id="A0AAD8Y648"/>
<keyword evidence="1" id="KW-0732">Signal</keyword>
<sequence length="230" mass="25349">MRLTFFQYVVLTALTAQIVSAVELSASRAARDNTITNTAAASSHSTLRADEASLSNSESISDILTRALRADTVGLRSSNGIASYDEALGIPKCSSEGTSCDTGDLVNGRGPVIQSPTIQIHWVWIALMEQVVDHLMNLSIELLLALNREDIWRKRIVQSSLQLSIAGRMVMQMTMCIFTMRAMKPTILTGTSSIGFSAQVEDNKHWPRLIRYPKGQIMLCVLAFDTWKTI</sequence>
<organism evidence="2 3">
    <name type="scientific">Skeletonema marinoi</name>
    <dbReference type="NCBI Taxonomy" id="267567"/>
    <lineage>
        <taxon>Eukaryota</taxon>
        <taxon>Sar</taxon>
        <taxon>Stramenopiles</taxon>
        <taxon>Ochrophyta</taxon>
        <taxon>Bacillariophyta</taxon>
        <taxon>Coscinodiscophyceae</taxon>
        <taxon>Thalassiosirophycidae</taxon>
        <taxon>Thalassiosirales</taxon>
        <taxon>Skeletonemataceae</taxon>
        <taxon>Skeletonema</taxon>
        <taxon>Skeletonema marinoi-dohrnii complex</taxon>
    </lineage>
</organism>
<gene>
    <name evidence="2" type="ORF">QTG54_009569</name>
</gene>